<evidence type="ECO:0000256" key="1">
    <source>
        <dbReference type="ARBA" id="ARBA00005901"/>
    </source>
</evidence>
<organism evidence="4 5">
    <name type="scientific">Deinococcus koreensis</name>
    <dbReference type="NCBI Taxonomy" id="2054903"/>
    <lineage>
        <taxon>Bacteria</taxon>
        <taxon>Thermotogati</taxon>
        <taxon>Deinococcota</taxon>
        <taxon>Deinococci</taxon>
        <taxon>Deinococcales</taxon>
        <taxon>Deinococcaceae</taxon>
        <taxon>Deinococcus</taxon>
    </lineage>
</organism>
<evidence type="ECO:0000313" key="5">
    <source>
        <dbReference type="Proteomes" id="UP000236379"/>
    </source>
</evidence>
<dbReference type="AlphaFoldDB" id="A0A2K3UXA1"/>
<keyword evidence="2" id="KW-0813">Transport</keyword>
<keyword evidence="3" id="KW-0406">Ion transport</keyword>
<reference evidence="4 5" key="1">
    <citation type="submission" date="2018-01" db="EMBL/GenBank/DDBJ databases">
        <title>Deinococcus koreensis sp. nov., a radiation-resistant bacterium isolated from river water.</title>
        <authorList>
            <person name="Choi A."/>
        </authorList>
    </citation>
    <scope>NUCLEOTIDE SEQUENCE [LARGE SCALE GENOMIC DNA]</scope>
    <source>
        <strain evidence="4 5">SJW1-2</strain>
    </source>
</reference>
<dbReference type="InterPro" id="IPR038495">
    <property type="entry name" value="ATPase_E_C"/>
</dbReference>
<dbReference type="RefSeq" id="WP_103311615.1">
    <property type="nucleotide sequence ID" value="NZ_PPPD01000001.1"/>
</dbReference>
<evidence type="ECO:0000256" key="2">
    <source>
        <dbReference type="ARBA" id="ARBA00022448"/>
    </source>
</evidence>
<dbReference type="GO" id="GO:0046961">
    <property type="term" value="F:proton-transporting ATPase activity, rotational mechanism"/>
    <property type="evidence" value="ECO:0007669"/>
    <property type="project" value="InterPro"/>
</dbReference>
<name>A0A2K3UXA1_9DEIO</name>
<dbReference type="Gene3D" id="1.20.5.620">
    <property type="entry name" value="F1F0 ATP synthase subunit B, membrane domain"/>
    <property type="match status" value="1"/>
</dbReference>
<gene>
    <name evidence="4" type="ORF">CVO96_07070</name>
</gene>
<proteinExistence type="inferred from homology"/>
<dbReference type="OrthoDB" id="68858at2"/>
<accession>A0A2K3UXA1</accession>
<dbReference type="Pfam" id="PF01991">
    <property type="entry name" value="vATP-synt_E"/>
    <property type="match status" value="1"/>
</dbReference>
<protein>
    <submittedName>
        <fullName evidence="4">V-type ATP synthase subunit E</fullName>
    </submittedName>
</protein>
<dbReference type="GO" id="GO:0033178">
    <property type="term" value="C:proton-transporting two-sector ATPase complex, catalytic domain"/>
    <property type="evidence" value="ECO:0007669"/>
    <property type="project" value="InterPro"/>
</dbReference>
<dbReference type="SUPFAM" id="SSF160527">
    <property type="entry name" value="V-type ATPase subunit E-like"/>
    <property type="match status" value="1"/>
</dbReference>
<comment type="similarity">
    <text evidence="1">Belongs to the V-ATPase E subunit family.</text>
</comment>
<comment type="caution">
    <text evidence="4">The sequence shown here is derived from an EMBL/GenBank/DDBJ whole genome shotgun (WGS) entry which is preliminary data.</text>
</comment>
<dbReference type="InterPro" id="IPR002842">
    <property type="entry name" value="ATPase_V1_Esu"/>
</dbReference>
<evidence type="ECO:0000313" key="4">
    <source>
        <dbReference type="EMBL" id="PNY81172.1"/>
    </source>
</evidence>
<evidence type="ECO:0000256" key="3">
    <source>
        <dbReference type="ARBA" id="ARBA00023065"/>
    </source>
</evidence>
<dbReference type="EMBL" id="PPPD01000001">
    <property type="protein sequence ID" value="PNY81172.1"/>
    <property type="molecule type" value="Genomic_DNA"/>
</dbReference>
<dbReference type="Proteomes" id="UP000236379">
    <property type="component" value="Unassembled WGS sequence"/>
</dbReference>
<sequence>MALDKLLENEALSEIERIRALAQGQAEQIVTQARERAQAMIDSRRRALDSEYAAGLTRARSAADLDGNAQRLEANNSLQVQAFELAERHLRSAPQAPEYPQVLSRLIAQGLESLPGASVVEAHPAEHDAVHQALAQLGRSMDVRANPQLATGVRLVSPDGKTSIQNTLLGRLERVRGDLAPQISRLVAE</sequence>
<dbReference type="Gene3D" id="3.30.2320.30">
    <property type="entry name" value="ATP synthase, E subunit, C-terminal"/>
    <property type="match status" value="1"/>
</dbReference>
<keyword evidence="5" id="KW-1185">Reference proteome</keyword>